<proteinExistence type="predicted"/>
<comment type="caution">
    <text evidence="2">The sequence shown here is derived from an EMBL/GenBank/DDBJ whole genome shotgun (WGS) entry which is preliminary data.</text>
</comment>
<feature type="domain" description="N-acetyltransferase" evidence="1">
    <location>
        <begin position="143"/>
        <end position="281"/>
    </location>
</feature>
<dbReference type="EMBL" id="JBHTCE010000001">
    <property type="protein sequence ID" value="MFC7390450.1"/>
    <property type="molecule type" value="Genomic_DNA"/>
</dbReference>
<gene>
    <name evidence="2" type="ORF">ACFQO8_09830</name>
</gene>
<name>A0ABW2PRY7_9BACL</name>
<dbReference type="CDD" id="cd04301">
    <property type="entry name" value="NAT_SF"/>
    <property type="match status" value="1"/>
</dbReference>
<accession>A0ABW2PRY7</accession>
<dbReference type="InterPro" id="IPR013653">
    <property type="entry name" value="GCN5-like_dom"/>
</dbReference>
<dbReference type="Pfam" id="PF08445">
    <property type="entry name" value="FR47"/>
    <property type="match status" value="1"/>
</dbReference>
<dbReference type="InterPro" id="IPR016181">
    <property type="entry name" value="Acyl_CoA_acyltransferase"/>
</dbReference>
<reference evidence="3" key="1">
    <citation type="journal article" date="2019" name="Int. J. Syst. Evol. Microbiol.">
        <title>The Global Catalogue of Microorganisms (GCM) 10K type strain sequencing project: providing services to taxonomists for standard genome sequencing and annotation.</title>
        <authorList>
            <consortium name="The Broad Institute Genomics Platform"/>
            <consortium name="The Broad Institute Genome Sequencing Center for Infectious Disease"/>
            <person name="Wu L."/>
            <person name="Ma J."/>
        </authorList>
    </citation>
    <scope>NUCLEOTIDE SEQUENCE [LARGE SCALE GENOMIC DNA]</scope>
    <source>
        <strain evidence="3">CCUG 55590</strain>
    </source>
</reference>
<dbReference type="PROSITE" id="PS51186">
    <property type="entry name" value="GNAT"/>
    <property type="match status" value="1"/>
</dbReference>
<sequence length="281" mass="32001">MEWIEWKDPNHFSEHVMSTLLKEEAKHSLMIGVLNNVIQGVYETFHQFTVEEEGELLAILQVTPPHPLHYIVVDSERAVELPSFIIPHLLEADIPFTEVVSERKQAERFAKAWQEVTSGSSELFMSQGLYRLDDVKDIEMAKGHMREATVADQAQLEAWYSAFEAESGLRSSPPEKVTKAVQTMLERNEAVFWEVNGQVVSCAKRARPTENGITVSFVYTSPDSRGRGYARSLVADLSRQLLETKSFCVLYTDLLNPTSNKIYQEVGYEQIMDSAWVRLAR</sequence>
<evidence type="ECO:0000313" key="2">
    <source>
        <dbReference type="EMBL" id="MFC7390450.1"/>
    </source>
</evidence>
<protein>
    <submittedName>
        <fullName evidence="2">GNAT family N-acetyltransferase</fullName>
    </submittedName>
</protein>
<evidence type="ECO:0000313" key="3">
    <source>
        <dbReference type="Proteomes" id="UP001596439"/>
    </source>
</evidence>
<dbReference type="SUPFAM" id="SSF55729">
    <property type="entry name" value="Acyl-CoA N-acyltransferases (Nat)"/>
    <property type="match status" value="1"/>
</dbReference>
<dbReference type="InterPro" id="IPR000182">
    <property type="entry name" value="GNAT_dom"/>
</dbReference>
<dbReference type="RefSeq" id="WP_214789535.1">
    <property type="nucleotide sequence ID" value="NZ_JANIEL010000078.1"/>
</dbReference>
<organism evidence="2 3">
    <name type="scientific">Exiguobacterium aestuarii</name>
    <dbReference type="NCBI Taxonomy" id="273527"/>
    <lineage>
        <taxon>Bacteria</taxon>
        <taxon>Bacillati</taxon>
        <taxon>Bacillota</taxon>
        <taxon>Bacilli</taxon>
        <taxon>Bacillales</taxon>
        <taxon>Bacillales Family XII. Incertae Sedis</taxon>
        <taxon>Exiguobacterium</taxon>
    </lineage>
</organism>
<dbReference type="Proteomes" id="UP001596439">
    <property type="component" value="Unassembled WGS sequence"/>
</dbReference>
<evidence type="ECO:0000259" key="1">
    <source>
        <dbReference type="PROSITE" id="PS51186"/>
    </source>
</evidence>
<keyword evidence="3" id="KW-1185">Reference proteome</keyword>
<dbReference type="Gene3D" id="3.40.630.30">
    <property type="match status" value="1"/>
</dbReference>